<gene>
    <name evidence="1" type="ORF">FGIG_11711</name>
</gene>
<dbReference type="EMBL" id="SUNJ01001421">
    <property type="protein sequence ID" value="TPP66782.1"/>
    <property type="molecule type" value="Genomic_DNA"/>
</dbReference>
<accession>A0A504YY30</accession>
<protein>
    <submittedName>
        <fullName evidence="1">Uncharacterized protein</fullName>
    </submittedName>
</protein>
<evidence type="ECO:0000313" key="2">
    <source>
        <dbReference type="Proteomes" id="UP000316759"/>
    </source>
</evidence>
<organism evidence="1 2">
    <name type="scientific">Fasciola gigantica</name>
    <name type="common">Giant liver fluke</name>
    <dbReference type="NCBI Taxonomy" id="46835"/>
    <lineage>
        <taxon>Eukaryota</taxon>
        <taxon>Metazoa</taxon>
        <taxon>Spiralia</taxon>
        <taxon>Lophotrochozoa</taxon>
        <taxon>Platyhelminthes</taxon>
        <taxon>Trematoda</taxon>
        <taxon>Digenea</taxon>
        <taxon>Plagiorchiida</taxon>
        <taxon>Echinostomata</taxon>
        <taxon>Echinostomatoidea</taxon>
        <taxon>Fasciolidae</taxon>
        <taxon>Fasciola</taxon>
    </lineage>
</organism>
<dbReference type="Proteomes" id="UP000316759">
    <property type="component" value="Unassembled WGS sequence"/>
</dbReference>
<dbReference type="AlphaFoldDB" id="A0A504YY30"/>
<dbReference type="OrthoDB" id="272266at2759"/>
<evidence type="ECO:0000313" key="1">
    <source>
        <dbReference type="EMBL" id="TPP66782.1"/>
    </source>
</evidence>
<name>A0A504YY30_FASGI</name>
<reference evidence="1 2" key="1">
    <citation type="submission" date="2019-04" db="EMBL/GenBank/DDBJ databases">
        <title>Annotation for the trematode Fasciola gigantica.</title>
        <authorList>
            <person name="Choi Y.-J."/>
        </authorList>
    </citation>
    <scope>NUCLEOTIDE SEQUENCE [LARGE SCALE GENOMIC DNA]</scope>
    <source>
        <strain evidence="1">Uganda_cow_1</strain>
    </source>
</reference>
<keyword evidence="2" id="KW-1185">Reference proteome</keyword>
<sequence length="55" mass="6785">MVTRARDRYVSEWRKRKRMVTRARDRYVSEWRKRKRMIDIGIETDEDCGVQIPAN</sequence>
<proteinExistence type="predicted"/>
<comment type="caution">
    <text evidence="1">The sequence shown here is derived from an EMBL/GenBank/DDBJ whole genome shotgun (WGS) entry which is preliminary data.</text>
</comment>